<keyword evidence="7" id="KW-0560">Oxidoreductase</keyword>
<keyword evidence="7" id="KW-0503">Monooxygenase</keyword>
<dbReference type="VEuPathDB" id="FungiDB:MPH_07325"/>
<evidence type="ECO:0000256" key="3">
    <source>
        <dbReference type="ARBA" id="ARBA00022617"/>
    </source>
</evidence>
<dbReference type="OrthoDB" id="1470350at2759"/>
<evidence type="ECO:0000256" key="6">
    <source>
        <dbReference type="PIRSR" id="PIRSR602401-1"/>
    </source>
</evidence>
<comment type="caution">
    <text evidence="8">The sequence shown here is derived from an EMBL/GenBank/DDBJ whole genome shotgun (WGS) entry which is preliminary data.</text>
</comment>
<dbReference type="InterPro" id="IPR001128">
    <property type="entry name" value="Cyt_P450"/>
</dbReference>
<dbReference type="GO" id="GO:0004497">
    <property type="term" value="F:monooxygenase activity"/>
    <property type="evidence" value="ECO:0007669"/>
    <property type="project" value="UniProtKB-KW"/>
</dbReference>
<dbReference type="PANTHER" id="PTHR24305:SF210">
    <property type="entry name" value="CYTOCHROME P450 MONOOXYGENASE ASQL-RELATED"/>
    <property type="match status" value="1"/>
</dbReference>
<gene>
    <name evidence="8" type="ORF">MPH_07325</name>
</gene>
<dbReference type="AlphaFoldDB" id="K2RZ28"/>
<dbReference type="PRINTS" id="PR00385">
    <property type="entry name" value="P450"/>
</dbReference>
<dbReference type="HOGENOM" id="CLU_001570_14_11_1"/>
<evidence type="ECO:0000256" key="1">
    <source>
        <dbReference type="ARBA" id="ARBA00001971"/>
    </source>
</evidence>
<proteinExistence type="inferred from homology"/>
<feature type="binding site" description="axial binding residue" evidence="6">
    <location>
        <position position="467"/>
    </location>
    <ligand>
        <name>heme</name>
        <dbReference type="ChEBI" id="CHEBI:30413"/>
    </ligand>
    <ligandPart>
        <name>Fe</name>
        <dbReference type="ChEBI" id="CHEBI:18248"/>
    </ligandPart>
</feature>
<comment type="cofactor">
    <cofactor evidence="1 6">
        <name>heme</name>
        <dbReference type="ChEBI" id="CHEBI:30413"/>
    </cofactor>
</comment>
<dbReference type="GO" id="GO:0016705">
    <property type="term" value="F:oxidoreductase activity, acting on paired donors, with incorporation or reduction of molecular oxygen"/>
    <property type="evidence" value="ECO:0007669"/>
    <property type="project" value="InterPro"/>
</dbReference>
<dbReference type="PANTHER" id="PTHR24305">
    <property type="entry name" value="CYTOCHROME P450"/>
    <property type="match status" value="1"/>
</dbReference>
<dbReference type="EMBL" id="AHHD01000297">
    <property type="protein sequence ID" value="EKG15454.1"/>
    <property type="molecule type" value="Genomic_DNA"/>
</dbReference>
<dbReference type="InParanoid" id="K2RZ28"/>
<dbReference type="InterPro" id="IPR036396">
    <property type="entry name" value="Cyt_P450_sf"/>
</dbReference>
<dbReference type="PROSITE" id="PS00086">
    <property type="entry name" value="CYTOCHROME_P450"/>
    <property type="match status" value="1"/>
</dbReference>
<dbReference type="GO" id="GO:0005506">
    <property type="term" value="F:iron ion binding"/>
    <property type="evidence" value="ECO:0007669"/>
    <property type="project" value="InterPro"/>
</dbReference>
<evidence type="ECO:0000256" key="2">
    <source>
        <dbReference type="ARBA" id="ARBA00010617"/>
    </source>
</evidence>
<dbReference type="InterPro" id="IPR002401">
    <property type="entry name" value="Cyt_P450_E_grp-I"/>
</dbReference>
<dbReference type="InterPro" id="IPR050121">
    <property type="entry name" value="Cytochrome_P450_monoxygenase"/>
</dbReference>
<evidence type="ECO:0000256" key="4">
    <source>
        <dbReference type="ARBA" id="ARBA00022723"/>
    </source>
</evidence>
<evidence type="ECO:0000313" key="8">
    <source>
        <dbReference type="EMBL" id="EKG15454.1"/>
    </source>
</evidence>
<dbReference type="eggNOG" id="KOG0157">
    <property type="taxonomic scope" value="Eukaryota"/>
</dbReference>
<accession>K2RZ28</accession>
<keyword evidence="4 6" id="KW-0479">Metal-binding</keyword>
<evidence type="ECO:0000256" key="5">
    <source>
        <dbReference type="ARBA" id="ARBA00023004"/>
    </source>
</evidence>
<keyword evidence="5 6" id="KW-0408">Iron</keyword>
<dbReference type="CDD" id="cd11058">
    <property type="entry name" value="CYP60B-like"/>
    <property type="match status" value="1"/>
</dbReference>
<dbReference type="STRING" id="1126212.K2RZ28"/>
<sequence>MTRLAYAKQAVCWLVGSAIYNAFVHPLRHYPGPRLNAISRIPYTVSLLQGRNPQYIKSLHDAYGPVVRINPNELSYIDGQAWRDIYALRPHGKESFEKDPVFEGPDFVGENGVARAKGDANHGRVRKTFSHAFSDRALKEQESIFQSYVNQMIGVIRRRFSAGTDVVTVGISDLYNFCTFDIMADLAFGEPLGMLTNDRYNEWVEAVFDNFKLAVFGQVLRAYPLLDALFQSFLPASLQEQRRKQQLFTTERVDKRLARQTDRPDIWTYVTRKDDGSRLTLPEMYSSASTFMLAGTETTATLLSGLTFLLLKNKRVFAKLLAEIRAAIKSDADITMQNLIHLRYLGACIEEALRFYPPVPCPLPRVVPAQGAAICGKWVPGGVRMPLPPNESFHGGHKPDIARSINPVGYMVVSVCNYAANHSAANFAQPDDFIPERWLDDDDENRARFSADKRAAFQPFSYGPRGCLGKALAYHEMRLMLVKLLTHVEIEGLAADSERWMDQRIFALWEKPTLNIRVRQRALPSPPTAAVAPVAAQ</sequence>
<evidence type="ECO:0000313" key="9">
    <source>
        <dbReference type="Proteomes" id="UP000007129"/>
    </source>
</evidence>
<dbReference type="SUPFAM" id="SSF48264">
    <property type="entry name" value="Cytochrome P450"/>
    <property type="match status" value="1"/>
</dbReference>
<evidence type="ECO:0000256" key="7">
    <source>
        <dbReference type="RuleBase" id="RU000461"/>
    </source>
</evidence>
<organism evidence="8 9">
    <name type="scientific">Macrophomina phaseolina (strain MS6)</name>
    <name type="common">Charcoal rot fungus</name>
    <dbReference type="NCBI Taxonomy" id="1126212"/>
    <lineage>
        <taxon>Eukaryota</taxon>
        <taxon>Fungi</taxon>
        <taxon>Dikarya</taxon>
        <taxon>Ascomycota</taxon>
        <taxon>Pezizomycotina</taxon>
        <taxon>Dothideomycetes</taxon>
        <taxon>Dothideomycetes incertae sedis</taxon>
        <taxon>Botryosphaeriales</taxon>
        <taxon>Botryosphaeriaceae</taxon>
        <taxon>Macrophomina</taxon>
    </lineage>
</organism>
<reference evidence="8 9" key="1">
    <citation type="journal article" date="2012" name="BMC Genomics">
        <title>Tools to kill: Genome of one of the most destructive plant pathogenic fungi Macrophomina phaseolina.</title>
        <authorList>
            <person name="Islam M.S."/>
            <person name="Haque M.S."/>
            <person name="Islam M.M."/>
            <person name="Emdad E.M."/>
            <person name="Halim A."/>
            <person name="Hossen Q.M.M."/>
            <person name="Hossain M.Z."/>
            <person name="Ahmed B."/>
            <person name="Rahim S."/>
            <person name="Rahman M.S."/>
            <person name="Alam M.M."/>
            <person name="Hou S."/>
            <person name="Wan X."/>
            <person name="Saito J.A."/>
            <person name="Alam M."/>
        </authorList>
    </citation>
    <scope>NUCLEOTIDE SEQUENCE [LARGE SCALE GENOMIC DNA]</scope>
    <source>
        <strain evidence="8 9">MS6</strain>
    </source>
</reference>
<keyword evidence="3 6" id="KW-0349">Heme</keyword>
<dbReference type="PRINTS" id="PR00463">
    <property type="entry name" value="EP450I"/>
</dbReference>
<dbReference type="InterPro" id="IPR017972">
    <property type="entry name" value="Cyt_P450_CS"/>
</dbReference>
<comment type="similarity">
    <text evidence="2 7">Belongs to the cytochrome P450 family.</text>
</comment>
<name>K2RZ28_MACPH</name>
<dbReference type="Proteomes" id="UP000007129">
    <property type="component" value="Unassembled WGS sequence"/>
</dbReference>
<dbReference type="Pfam" id="PF00067">
    <property type="entry name" value="p450"/>
    <property type="match status" value="2"/>
</dbReference>
<dbReference type="Gene3D" id="1.10.630.10">
    <property type="entry name" value="Cytochrome P450"/>
    <property type="match status" value="1"/>
</dbReference>
<dbReference type="GO" id="GO:0020037">
    <property type="term" value="F:heme binding"/>
    <property type="evidence" value="ECO:0007669"/>
    <property type="project" value="InterPro"/>
</dbReference>
<protein>
    <submittedName>
        <fullName evidence="8">Cytochrome P450</fullName>
    </submittedName>
</protein>